<organism evidence="2 3">
    <name type="scientific">Phototrophicus methaneseepsis</name>
    <dbReference type="NCBI Taxonomy" id="2710758"/>
    <lineage>
        <taxon>Bacteria</taxon>
        <taxon>Bacillati</taxon>
        <taxon>Chloroflexota</taxon>
        <taxon>Candidatus Thermofontia</taxon>
        <taxon>Phototrophicales</taxon>
        <taxon>Phototrophicaceae</taxon>
        <taxon>Phototrophicus</taxon>
    </lineage>
</organism>
<proteinExistence type="predicted"/>
<feature type="domain" description="NYN" evidence="1">
    <location>
        <begin position="164"/>
        <end position="314"/>
    </location>
</feature>
<dbReference type="KEGG" id="pmet:G4Y79_19710"/>
<dbReference type="GO" id="GO:0004540">
    <property type="term" value="F:RNA nuclease activity"/>
    <property type="evidence" value="ECO:0007669"/>
    <property type="project" value="InterPro"/>
</dbReference>
<dbReference type="Proteomes" id="UP000594468">
    <property type="component" value="Chromosome"/>
</dbReference>
<evidence type="ECO:0000259" key="1">
    <source>
        <dbReference type="Pfam" id="PF01936"/>
    </source>
</evidence>
<sequence>MAAYLIVDVDNLLQRFRLSGMSVDLQELAVGLRGAAALAAGLVSADRLKAIAVANWDNHKTTSSGVDPQLIFRVAGYDVFDVKLRESLADVLIIHYFSYDPEPIDELILATTSRDLLPLIRRIKVTRNARVRMWGSEDVLKGTEFADSIIFQPLETLLGIQSKNVAVYIDFENIAISLNEQGYMVNLDHIIQRFVAQASQHGQIVKMAAYAPWGQRGTLPPLVDSAGREIADDAPSRMMLANIDPVFNLPGKNSADIRIARDVITAAAQPDSADIYIVASGDRDFNEVLNALIQRGKQVVIWGVRGSTSRVLENHPGVTVEYVEDFTELATHQSLSTSSLASDPAEPFVPSQWSSVVMQFDRLAQRLGKESLELSALAQQLVNAGVVLNNDRAQDLISQASSMGVLQNAGRNNLTLNASHPIVEKTRVIYDSIQRRVANTLKVRGWEYVNYGFLLKGLEMEPEINRPGMNENDQWRSHWIDSLVREQILKRELVPHRHNPDDLVPVIRLPDEFEDEIIAPLNHMNGEIIDAIDWTGTSIAQLADFDADAAAMTVRIIVSVQQFTSFRNFIWCPLGSLHKRLRAYDTGMAFQRAVEYLEANNIVAVDEYANPQSNYNTKGISINMEAAYTQAVLNERDDFIRVLLALYEANQPITRQTIEAQSDGNFDYELWLSIMETENVLNVLPGRAGQYSLFRTHHTVKIVAGDSVE</sequence>
<dbReference type="AlphaFoldDB" id="A0A7S8E7Q2"/>
<evidence type="ECO:0000313" key="2">
    <source>
        <dbReference type="EMBL" id="QPC81892.1"/>
    </source>
</evidence>
<keyword evidence="3" id="KW-1185">Reference proteome</keyword>
<dbReference type="EMBL" id="CP062983">
    <property type="protein sequence ID" value="QPC81892.1"/>
    <property type="molecule type" value="Genomic_DNA"/>
</dbReference>
<evidence type="ECO:0000313" key="3">
    <source>
        <dbReference type="Proteomes" id="UP000594468"/>
    </source>
</evidence>
<name>A0A7S8E7Q2_9CHLR</name>
<gene>
    <name evidence="2" type="ORF">G4Y79_19710</name>
</gene>
<accession>A0A7S8E7Q2</accession>
<reference evidence="2 3" key="1">
    <citation type="submission" date="2020-02" db="EMBL/GenBank/DDBJ databases">
        <authorList>
            <person name="Zheng R.K."/>
            <person name="Sun C.M."/>
        </authorList>
    </citation>
    <scope>NUCLEOTIDE SEQUENCE [LARGE SCALE GENOMIC DNA]</scope>
    <source>
        <strain evidence="3">rifampicinis</strain>
    </source>
</reference>
<protein>
    <submittedName>
        <fullName evidence="2">NYN domain-containing protein</fullName>
    </submittedName>
</protein>
<dbReference type="RefSeq" id="WP_195169963.1">
    <property type="nucleotide sequence ID" value="NZ_CP062983.1"/>
</dbReference>
<dbReference type="PANTHER" id="PTHR35811">
    <property type="entry name" value="SLR1870 PROTEIN"/>
    <property type="match status" value="1"/>
</dbReference>
<dbReference type="Pfam" id="PF01936">
    <property type="entry name" value="NYN"/>
    <property type="match status" value="1"/>
</dbReference>
<dbReference type="Gene3D" id="3.40.50.1010">
    <property type="entry name" value="5'-nuclease"/>
    <property type="match status" value="1"/>
</dbReference>
<dbReference type="PANTHER" id="PTHR35811:SF1">
    <property type="entry name" value="HTH OST-TYPE DOMAIN-CONTAINING PROTEIN"/>
    <property type="match status" value="1"/>
</dbReference>
<dbReference type="InterPro" id="IPR021139">
    <property type="entry name" value="NYN"/>
</dbReference>